<dbReference type="EMBL" id="CP046072">
    <property type="protein sequence ID" value="QSZ40575.1"/>
    <property type="molecule type" value="Genomic_DNA"/>
</dbReference>
<protein>
    <recommendedName>
        <fullName evidence="3">Porin</fullName>
    </recommendedName>
</protein>
<keyword evidence="2" id="KW-1185">Reference proteome</keyword>
<organism evidence="1 2">
    <name type="scientific">Sulfurimonas aquatica</name>
    <dbReference type="NCBI Taxonomy" id="2672570"/>
    <lineage>
        <taxon>Bacteria</taxon>
        <taxon>Pseudomonadati</taxon>
        <taxon>Campylobacterota</taxon>
        <taxon>Epsilonproteobacteria</taxon>
        <taxon>Campylobacterales</taxon>
        <taxon>Sulfurimonadaceae</taxon>
        <taxon>Sulfurimonas</taxon>
    </lineage>
</organism>
<name>A0A975AY14_9BACT</name>
<sequence>MNKLLIVLLLQIHLLAQDYTVWLNTIAHAEAETILPKNNSTDSQTNSSLYSHLSIAYDFNENFYTLLGAKANYIFYEDNYDSTSNLTLRQTSKELNRAMISEASLNYQNKNFTITLGKNDINYDWISGSMDGAIFMYTYGIYSLQTFWAYNYEQLYYNYYAQTKLQTDSSSLEGMFGSIFSIEDRNLQLHLYSYCIENSFTMSGANLAYIYKNFGFNLGYTSLVGDDSSSYAYHESFLDASIEYLYKNHYMALGASLTGENGLYTMLSMGSYIFGNFYLGNQVDRSSAKNSFFKYRYNASKFYLETVVGSSIYNDIFQTDANKLFSREIDLYGGYELNREFSISGGVVYMDVDDRDLLSEDRTMLLLNLVYNYETK</sequence>
<dbReference type="Pfam" id="PF02521">
    <property type="entry name" value="HP_OMP_2"/>
    <property type="match status" value="1"/>
</dbReference>
<dbReference type="InterPro" id="IPR003678">
    <property type="entry name" value="Put_OMP"/>
</dbReference>
<evidence type="ECO:0000313" key="1">
    <source>
        <dbReference type="EMBL" id="QSZ40575.1"/>
    </source>
</evidence>
<dbReference type="KEGG" id="saqt:GJV85_00060"/>
<reference evidence="1" key="2">
    <citation type="submission" date="2021-04" db="EMBL/GenBank/DDBJ databases">
        <title>Isolation and characterization of a novel species of the genus Sulfurimonas.</title>
        <authorList>
            <person name="Fukui M."/>
        </authorList>
    </citation>
    <scope>NUCLEOTIDE SEQUENCE</scope>
    <source>
        <strain evidence="1">H1576</strain>
    </source>
</reference>
<dbReference type="AlphaFoldDB" id="A0A975AY14"/>
<gene>
    <name evidence="1" type="ORF">GJV85_00060</name>
</gene>
<reference evidence="1" key="1">
    <citation type="submission" date="2019-11" db="EMBL/GenBank/DDBJ databases">
        <authorList>
            <person name="Kojima H."/>
        </authorList>
    </citation>
    <scope>NUCLEOTIDE SEQUENCE</scope>
    <source>
        <strain evidence="1">H1576</strain>
    </source>
</reference>
<proteinExistence type="predicted"/>
<accession>A0A975AY14</accession>
<evidence type="ECO:0008006" key="3">
    <source>
        <dbReference type="Google" id="ProtNLM"/>
    </source>
</evidence>
<dbReference type="Proteomes" id="UP000671852">
    <property type="component" value="Chromosome"/>
</dbReference>
<evidence type="ECO:0000313" key="2">
    <source>
        <dbReference type="Proteomes" id="UP000671852"/>
    </source>
</evidence>
<dbReference type="RefSeq" id="WP_207561853.1">
    <property type="nucleotide sequence ID" value="NZ_CP046072.1"/>
</dbReference>